<name>A0A131Z1N0_RHIAP</name>
<dbReference type="GO" id="GO:0008047">
    <property type="term" value="F:enzyme activator activity"/>
    <property type="evidence" value="ECO:0007669"/>
    <property type="project" value="InterPro"/>
</dbReference>
<accession>A0A131Z1N0</accession>
<protein>
    <submittedName>
        <fullName evidence="3">ML domain containing protein</fullName>
    </submittedName>
</protein>
<dbReference type="GO" id="GO:0005319">
    <property type="term" value="F:lipid transporter activity"/>
    <property type="evidence" value="ECO:0007669"/>
    <property type="project" value="TreeGrafter"/>
</dbReference>
<dbReference type="GO" id="GO:0006689">
    <property type="term" value="P:ganglioside catabolic process"/>
    <property type="evidence" value="ECO:0007669"/>
    <property type="project" value="InterPro"/>
</dbReference>
<organism evidence="3">
    <name type="scientific">Rhipicephalus appendiculatus</name>
    <name type="common">Brown ear tick</name>
    <dbReference type="NCBI Taxonomy" id="34631"/>
    <lineage>
        <taxon>Eukaryota</taxon>
        <taxon>Metazoa</taxon>
        <taxon>Ecdysozoa</taxon>
        <taxon>Arthropoda</taxon>
        <taxon>Chelicerata</taxon>
        <taxon>Arachnida</taxon>
        <taxon>Acari</taxon>
        <taxon>Parasitiformes</taxon>
        <taxon>Ixodida</taxon>
        <taxon>Ixodoidea</taxon>
        <taxon>Ixodidae</taxon>
        <taxon>Rhipicephalinae</taxon>
        <taxon>Rhipicephalus</taxon>
        <taxon>Rhipicephalus</taxon>
    </lineage>
</organism>
<evidence type="ECO:0000256" key="1">
    <source>
        <dbReference type="ARBA" id="ARBA00022729"/>
    </source>
</evidence>
<reference evidence="3" key="1">
    <citation type="journal article" date="2016" name="Ticks Tick Borne Dis.">
        <title>De novo assembly and annotation of the salivary gland transcriptome of Rhipicephalus appendiculatus male and female ticks during blood feeding.</title>
        <authorList>
            <person name="de Castro M.H."/>
            <person name="de Klerk D."/>
            <person name="Pienaar R."/>
            <person name="Latif A.A."/>
            <person name="Rees D.J."/>
            <person name="Mans B.J."/>
        </authorList>
    </citation>
    <scope>NUCLEOTIDE SEQUENCE</scope>
    <source>
        <tissue evidence="3">Salivary glands</tissue>
    </source>
</reference>
<feature type="chain" id="PRO_5007286545" evidence="2">
    <location>
        <begin position="21"/>
        <end position="164"/>
    </location>
</feature>
<dbReference type="PANTHER" id="PTHR17357">
    <property type="entry name" value="GM2 GANGLIOSIDE ACTIVATOR PROTEIN"/>
    <property type="match status" value="1"/>
</dbReference>
<dbReference type="InterPro" id="IPR028996">
    <property type="entry name" value="GM2-AP"/>
</dbReference>
<dbReference type="InterPro" id="IPR036846">
    <property type="entry name" value="GM2-AP_sf"/>
</dbReference>
<evidence type="ECO:0000256" key="2">
    <source>
        <dbReference type="SAM" id="SignalP"/>
    </source>
</evidence>
<dbReference type="Gene3D" id="2.70.220.10">
    <property type="entry name" value="Ganglioside GM2 activator"/>
    <property type="match status" value="1"/>
</dbReference>
<dbReference type="AlphaFoldDB" id="A0A131Z1N0"/>
<dbReference type="GO" id="GO:0009898">
    <property type="term" value="C:cytoplasmic side of plasma membrane"/>
    <property type="evidence" value="ECO:0007669"/>
    <property type="project" value="TreeGrafter"/>
</dbReference>
<sequence>MAATRNVAVVLLGLVHLASAVTQTPDLTTCSSSTGVTFSDVTASNVKVGDTLTLGYTIHIKDKIDGDPELVFTMTSGSSKMPCLGDVGSCNYDLCGATGKVEKQIATSWDNKCPIPAGTYTNSVNVKMPLLAGLLIKEDTIHVKMEPESNGELLGCVEFDLDVE</sequence>
<keyword evidence="1 2" id="KW-0732">Signal</keyword>
<proteinExistence type="predicted"/>
<dbReference type="PANTHER" id="PTHR17357:SF0">
    <property type="entry name" value="GANGLIOSIDE GM2 ACTIVATOR"/>
    <property type="match status" value="1"/>
</dbReference>
<evidence type="ECO:0000313" key="3">
    <source>
        <dbReference type="EMBL" id="JAP85339.1"/>
    </source>
</evidence>
<dbReference type="EMBL" id="GEDV01003218">
    <property type="protein sequence ID" value="JAP85339.1"/>
    <property type="molecule type" value="Transcribed_RNA"/>
</dbReference>
<dbReference type="SUPFAM" id="SSF63707">
    <property type="entry name" value="Ganglioside M2 (gm2) activator"/>
    <property type="match status" value="1"/>
</dbReference>
<feature type="signal peptide" evidence="2">
    <location>
        <begin position="1"/>
        <end position="20"/>
    </location>
</feature>